<dbReference type="GO" id="GO:0016301">
    <property type="term" value="F:kinase activity"/>
    <property type="evidence" value="ECO:0007669"/>
    <property type="project" value="InterPro"/>
</dbReference>
<keyword evidence="5" id="KW-1185">Reference proteome</keyword>
<evidence type="ECO:0000313" key="4">
    <source>
        <dbReference type="EMBL" id="TKB99306.1"/>
    </source>
</evidence>
<dbReference type="EMBL" id="SWBO01000007">
    <property type="protein sequence ID" value="TKB99306.1"/>
    <property type="molecule type" value="Genomic_DNA"/>
</dbReference>
<accession>A0A4U1C2F1</accession>
<proteinExistence type="predicted"/>
<name>A0A4U1C2F1_9SPHI</name>
<keyword evidence="1" id="KW-0547">Nucleotide-binding</keyword>
<dbReference type="AlphaFoldDB" id="A0A4U1C2F1"/>
<evidence type="ECO:0000259" key="3">
    <source>
        <dbReference type="Pfam" id="PF06414"/>
    </source>
</evidence>
<evidence type="ECO:0000256" key="1">
    <source>
        <dbReference type="ARBA" id="ARBA00022741"/>
    </source>
</evidence>
<comment type="caution">
    <text evidence="4">The sequence shown here is derived from an EMBL/GenBank/DDBJ whole genome shotgun (WGS) entry which is preliminary data.</text>
</comment>
<feature type="domain" description="Zeta toxin" evidence="3">
    <location>
        <begin position="45"/>
        <end position="147"/>
    </location>
</feature>
<keyword evidence="2" id="KW-0067">ATP-binding</keyword>
<dbReference type="PANTHER" id="PTHR39206">
    <property type="entry name" value="SLL8004 PROTEIN"/>
    <property type="match status" value="1"/>
</dbReference>
<dbReference type="InterPro" id="IPR010488">
    <property type="entry name" value="Zeta_toxin_domain"/>
</dbReference>
<organism evidence="4 5">
    <name type="scientific">Pedobacter cryotolerans</name>
    <dbReference type="NCBI Taxonomy" id="2571270"/>
    <lineage>
        <taxon>Bacteria</taxon>
        <taxon>Pseudomonadati</taxon>
        <taxon>Bacteroidota</taxon>
        <taxon>Sphingobacteriia</taxon>
        <taxon>Sphingobacteriales</taxon>
        <taxon>Sphingobacteriaceae</taxon>
        <taxon>Pedobacter</taxon>
    </lineage>
</organism>
<dbReference type="RefSeq" id="WP_136877426.1">
    <property type="nucleotide sequence ID" value="NZ_SWBO01000007.1"/>
</dbReference>
<dbReference type="Proteomes" id="UP000310477">
    <property type="component" value="Unassembled WGS sequence"/>
</dbReference>
<dbReference type="OrthoDB" id="9791543at2"/>
<dbReference type="PANTHER" id="PTHR39206:SF1">
    <property type="entry name" value="SLL8004 PROTEIN"/>
    <property type="match status" value="1"/>
</dbReference>
<dbReference type="Gene3D" id="3.40.50.300">
    <property type="entry name" value="P-loop containing nucleotide triphosphate hydrolases"/>
    <property type="match status" value="1"/>
</dbReference>
<evidence type="ECO:0000313" key="5">
    <source>
        <dbReference type="Proteomes" id="UP000310477"/>
    </source>
</evidence>
<protein>
    <recommendedName>
        <fullName evidence="3">Zeta toxin domain-containing protein</fullName>
    </recommendedName>
</protein>
<dbReference type="InterPro" id="IPR027417">
    <property type="entry name" value="P-loop_NTPase"/>
</dbReference>
<gene>
    <name evidence="4" type="ORF">FA045_12510</name>
</gene>
<reference evidence="4 5" key="1">
    <citation type="submission" date="2019-04" db="EMBL/GenBank/DDBJ databases">
        <title>Pedobacter sp. AR-2-6 sp. nov., isolated from Arctic soil.</title>
        <authorList>
            <person name="Dahal R.H."/>
            <person name="Kim D.-U."/>
        </authorList>
    </citation>
    <scope>NUCLEOTIDE SEQUENCE [LARGE SCALE GENOMIC DNA]</scope>
    <source>
        <strain evidence="4 5">AR-2-6</strain>
    </source>
</reference>
<sequence length="204" mass="23921">MIIQPELFVVTGPNAAGKSSFIRSRLNDFSDFEIIMTDVYKERTREVYSNAIKLRRNIVFETVFNNSSFTALIDEAKKANYKLNLIFLFLNSPQQSLNRVALRYLEQSGLEISKGNVELNFTENFKNISSYHYHFDRVDFIYTGNKNQNENVLTLYGLEVISYKKNDYSFLQYFAQYAFSRDKISKEAFDVIVNNIDFRKEKPL</sequence>
<evidence type="ECO:0000256" key="2">
    <source>
        <dbReference type="ARBA" id="ARBA00022840"/>
    </source>
</evidence>
<dbReference type="SUPFAM" id="SSF52540">
    <property type="entry name" value="P-loop containing nucleoside triphosphate hydrolases"/>
    <property type="match status" value="1"/>
</dbReference>
<dbReference type="GO" id="GO:0005524">
    <property type="term" value="F:ATP binding"/>
    <property type="evidence" value="ECO:0007669"/>
    <property type="project" value="UniProtKB-KW"/>
</dbReference>
<dbReference type="Pfam" id="PF06414">
    <property type="entry name" value="Zeta_toxin"/>
    <property type="match status" value="1"/>
</dbReference>